<dbReference type="AlphaFoldDB" id="A0AAD3E2G3"/>
<dbReference type="EMBL" id="BMAR01000045">
    <property type="protein sequence ID" value="GFR51113.1"/>
    <property type="molecule type" value="Genomic_DNA"/>
</dbReference>
<dbReference type="Proteomes" id="UP001054857">
    <property type="component" value="Unassembled WGS sequence"/>
</dbReference>
<feature type="non-terminal residue" evidence="4">
    <location>
        <position position="1"/>
    </location>
</feature>
<keyword evidence="1" id="KW-0560">Oxidoreductase</keyword>
<dbReference type="InterPro" id="IPR039261">
    <property type="entry name" value="FNR_nucleotide-bd"/>
</dbReference>
<dbReference type="SUPFAM" id="SSF52343">
    <property type="entry name" value="Ferredoxin reductase-like, C-terminal NADP-linked domain"/>
    <property type="match status" value="1"/>
</dbReference>
<name>A0AAD3E2G3_9CHLO</name>
<dbReference type="Gene3D" id="3.40.50.80">
    <property type="entry name" value="Nucleotide-binding domain of ferredoxin-NADP reductase (FNR) module"/>
    <property type="match status" value="1"/>
</dbReference>
<evidence type="ECO:0000259" key="3">
    <source>
        <dbReference type="Pfam" id="PF08030"/>
    </source>
</evidence>
<reference evidence="4 5" key="1">
    <citation type="journal article" date="2021" name="Sci. Rep.">
        <title>Genome sequencing of the multicellular alga Astrephomene provides insights into convergent evolution of germ-soma differentiation.</title>
        <authorList>
            <person name="Yamashita S."/>
            <person name="Yamamoto K."/>
            <person name="Matsuzaki R."/>
            <person name="Suzuki S."/>
            <person name="Yamaguchi H."/>
            <person name="Hirooka S."/>
            <person name="Minakuchi Y."/>
            <person name="Miyagishima S."/>
            <person name="Kawachi M."/>
            <person name="Toyoda A."/>
            <person name="Nozaki H."/>
        </authorList>
    </citation>
    <scope>NUCLEOTIDE SEQUENCE [LARGE SCALE GENOMIC DNA]</scope>
    <source>
        <strain evidence="4 5">NIES-4017</strain>
    </source>
</reference>
<proteinExistence type="predicted"/>
<feature type="domain" description="Ferric reductase NAD binding" evidence="3">
    <location>
        <begin position="26"/>
        <end position="87"/>
    </location>
</feature>
<dbReference type="PANTHER" id="PTHR11972">
    <property type="entry name" value="NADPH OXIDASE"/>
    <property type="match status" value="1"/>
</dbReference>
<feature type="transmembrane region" description="Helical" evidence="2">
    <location>
        <begin position="26"/>
        <end position="47"/>
    </location>
</feature>
<keyword evidence="5" id="KW-1185">Reference proteome</keyword>
<dbReference type="InterPro" id="IPR050369">
    <property type="entry name" value="RBOH/FRE"/>
</dbReference>
<keyword evidence="2" id="KW-0812">Transmembrane</keyword>
<sequence>TPVKVYVSGPYGSANRKWLKGFDRQVFIAGGVGATPALGMLLELIALRRASSGASAGAGNGSSCCGRVSFIWVSRSEDELNTLPQEILQEAGRPPGNGMGGLIVAWVA</sequence>
<keyword evidence="2" id="KW-1133">Transmembrane helix</keyword>
<evidence type="ECO:0000313" key="5">
    <source>
        <dbReference type="Proteomes" id="UP001054857"/>
    </source>
</evidence>
<protein>
    <recommendedName>
        <fullName evidence="3">Ferric reductase NAD binding domain-containing protein</fullName>
    </recommendedName>
</protein>
<evidence type="ECO:0000256" key="2">
    <source>
        <dbReference type="SAM" id="Phobius"/>
    </source>
</evidence>
<comment type="caution">
    <text evidence="4">The sequence shown here is derived from an EMBL/GenBank/DDBJ whole genome shotgun (WGS) entry which is preliminary data.</text>
</comment>
<dbReference type="GO" id="GO:0016491">
    <property type="term" value="F:oxidoreductase activity"/>
    <property type="evidence" value="ECO:0007669"/>
    <property type="project" value="UniProtKB-KW"/>
</dbReference>
<evidence type="ECO:0000256" key="1">
    <source>
        <dbReference type="ARBA" id="ARBA00023002"/>
    </source>
</evidence>
<keyword evidence="2" id="KW-0472">Membrane</keyword>
<dbReference type="InterPro" id="IPR013121">
    <property type="entry name" value="Fe_red_NAD-bd_6"/>
</dbReference>
<dbReference type="Pfam" id="PF08030">
    <property type="entry name" value="NAD_binding_6"/>
    <property type="match status" value="1"/>
</dbReference>
<accession>A0AAD3E2G3</accession>
<evidence type="ECO:0000313" key="4">
    <source>
        <dbReference type="EMBL" id="GFR51113.1"/>
    </source>
</evidence>
<dbReference type="GO" id="GO:0005886">
    <property type="term" value="C:plasma membrane"/>
    <property type="evidence" value="ECO:0007669"/>
    <property type="project" value="TreeGrafter"/>
</dbReference>
<organism evidence="4 5">
    <name type="scientific">Astrephomene gubernaculifera</name>
    <dbReference type="NCBI Taxonomy" id="47775"/>
    <lineage>
        <taxon>Eukaryota</taxon>
        <taxon>Viridiplantae</taxon>
        <taxon>Chlorophyta</taxon>
        <taxon>core chlorophytes</taxon>
        <taxon>Chlorophyceae</taxon>
        <taxon>CS clade</taxon>
        <taxon>Chlamydomonadales</taxon>
        <taxon>Astrephomenaceae</taxon>
        <taxon>Astrephomene</taxon>
    </lineage>
</organism>
<dbReference type="PANTHER" id="PTHR11972:SF69">
    <property type="entry name" value="FERRIC REDUCTION OXIDASE 6-RELATED"/>
    <property type="match status" value="1"/>
</dbReference>
<gene>
    <name evidence="4" type="ORF">Agub_g13375</name>
</gene>